<keyword evidence="9" id="KW-0808">Transferase</keyword>
<dbReference type="EC" id="2.3.1.-" evidence="9"/>
<feature type="transmembrane region" description="Helical" evidence="7">
    <location>
        <begin position="60"/>
        <end position="83"/>
    </location>
</feature>
<name>A0ABZ0TUD5_9SPHI</name>
<evidence type="ECO:0000256" key="2">
    <source>
        <dbReference type="ARBA" id="ARBA00007400"/>
    </source>
</evidence>
<sequence length="386" mass="44927">MKPKSFIQNIDLFNCKFILRDKRFLWLDYDKGISIILVAYGHCFFMLLDHGINMSAYPYFNYIGTFLYGFRMPLFFIVSGILISNSLRKRGLQAYLLNRVNNILFPLMMWGGIQISLALISARYTNADITPASYLNLIINPRQTGHFWYLNALFFIGVIYSLLKTKLKLTSAIQLLIGLVFFSIAGYINIHDLQAGLLTDICQFYLFFAMGDTISNIFLNERFVKRYTSWKVFLPLLALFIIIQYKFTELNLHGGKDGINFVEHKLPWFYLFEALIGCSLSVSLSFLLQKYKVLSFLRVIGYHSLYIYCMQIIVMNIMRIIFISILKIANVPLLFALIWTSGIVIPMLFYNIALKLNAWWLFTLHKPQDHYDFAKATRTNLAMAER</sequence>
<feature type="domain" description="Acyltransferase 3" evidence="8">
    <location>
        <begin position="25"/>
        <end position="349"/>
    </location>
</feature>
<reference evidence="9 10" key="1">
    <citation type="submission" date="2023-11" db="EMBL/GenBank/DDBJ databases">
        <title>Analysis of the Genomes of Mucilaginibacter gossypii cycad 4 and M. sabulilitoris SNA2: microbes with the potential for plant growth promotion.</title>
        <authorList>
            <person name="Hirsch A.M."/>
            <person name="Humm E."/>
            <person name="Rubbi M."/>
            <person name="Del Vecchio G."/>
            <person name="Ha S.M."/>
            <person name="Pellegrini M."/>
            <person name="Gunsalus R.P."/>
        </authorList>
    </citation>
    <scope>NUCLEOTIDE SEQUENCE [LARGE SCALE GENOMIC DNA]</scope>
    <source>
        <strain evidence="9 10">SNA2</strain>
    </source>
</reference>
<feature type="transmembrane region" description="Helical" evidence="7">
    <location>
        <begin position="145"/>
        <end position="163"/>
    </location>
</feature>
<evidence type="ECO:0000256" key="4">
    <source>
        <dbReference type="ARBA" id="ARBA00022692"/>
    </source>
</evidence>
<evidence type="ECO:0000256" key="7">
    <source>
        <dbReference type="SAM" id="Phobius"/>
    </source>
</evidence>
<gene>
    <name evidence="9" type="ORF">SNE25_09175</name>
</gene>
<keyword evidence="9" id="KW-0012">Acyltransferase</keyword>
<evidence type="ECO:0000259" key="8">
    <source>
        <dbReference type="Pfam" id="PF01757"/>
    </source>
</evidence>
<evidence type="ECO:0000256" key="1">
    <source>
        <dbReference type="ARBA" id="ARBA00004651"/>
    </source>
</evidence>
<accession>A0ABZ0TUD5</accession>
<dbReference type="Proteomes" id="UP001324380">
    <property type="component" value="Chromosome"/>
</dbReference>
<dbReference type="RefSeq" id="WP_321564794.1">
    <property type="nucleotide sequence ID" value="NZ_CP139558.1"/>
</dbReference>
<feature type="transmembrane region" description="Helical" evidence="7">
    <location>
        <begin position="103"/>
        <end position="125"/>
    </location>
</feature>
<evidence type="ECO:0000256" key="5">
    <source>
        <dbReference type="ARBA" id="ARBA00022989"/>
    </source>
</evidence>
<dbReference type="PANTHER" id="PTHR40074:SF2">
    <property type="entry name" value="O-ACETYLTRANSFERASE WECH"/>
    <property type="match status" value="1"/>
</dbReference>
<keyword evidence="3" id="KW-1003">Cell membrane</keyword>
<keyword evidence="6 7" id="KW-0472">Membrane</keyword>
<evidence type="ECO:0000313" key="10">
    <source>
        <dbReference type="Proteomes" id="UP001324380"/>
    </source>
</evidence>
<dbReference type="GO" id="GO:0016746">
    <property type="term" value="F:acyltransferase activity"/>
    <property type="evidence" value="ECO:0007669"/>
    <property type="project" value="UniProtKB-KW"/>
</dbReference>
<dbReference type="InterPro" id="IPR002656">
    <property type="entry name" value="Acyl_transf_3_dom"/>
</dbReference>
<dbReference type="EMBL" id="CP139558">
    <property type="protein sequence ID" value="WPU95688.1"/>
    <property type="molecule type" value="Genomic_DNA"/>
</dbReference>
<organism evidence="9 10">
    <name type="scientific">Mucilaginibacter sabulilitoris</name>
    <dbReference type="NCBI Taxonomy" id="1173583"/>
    <lineage>
        <taxon>Bacteria</taxon>
        <taxon>Pseudomonadati</taxon>
        <taxon>Bacteroidota</taxon>
        <taxon>Sphingobacteriia</taxon>
        <taxon>Sphingobacteriales</taxon>
        <taxon>Sphingobacteriaceae</taxon>
        <taxon>Mucilaginibacter</taxon>
    </lineage>
</organism>
<evidence type="ECO:0000256" key="3">
    <source>
        <dbReference type="ARBA" id="ARBA00022475"/>
    </source>
</evidence>
<feature type="transmembrane region" description="Helical" evidence="7">
    <location>
        <begin position="172"/>
        <end position="190"/>
    </location>
</feature>
<keyword evidence="10" id="KW-1185">Reference proteome</keyword>
<proteinExistence type="inferred from homology"/>
<feature type="transmembrane region" description="Helical" evidence="7">
    <location>
        <begin position="331"/>
        <end position="353"/>
    </location>
</feature>
<dbReference type="Pfam" id="PF01757">
    <property type="entry name" value="Acyl_transf_3"/>
    <property type="match status" value="1"/>
</dbReference>
<feature type="transmembrane region" description="Helical" evidence="7">
    <location>
        <begin position="196"/>
        <end position="218"/>
    </location>
</feature>
<protein>
    <submittedName>
        <fullName evidence="9">Acyltransferase</fullName>
        <ecNumber evidence="9">2.3.1.-</ecNumber>
    </submittedName>
</protein>
<feature type="transmembrane region" description="Helical" evidence="7">
    <location>
        <begin position="29"/>
        <end position="48"/>
    </location>
</feature>
<feature type="transmembrane region" description="Helical" evidence="7">
    <location>
        <begin position="300"/>
        <end position="325"/>
    </location>
</feature>
<evidence type="ECO:0000313" key="9">
    <source>
        <dbReference type="EMBL" id="WPU95688.1"/>
    </source>
</evidence>
<evidence type="ECO:0000256" key="6">
    <source>
        <dbReference type="ARBA" id="ARBA00023136"/>
    </source>
</evidence>
<comment type="similarity">
    <text evidence="2">Belongs to the acyltransferase 3 family.</text>
</comment>
<feature type="transmembrane region" description="Helical" evidence="7">
    <location>
        <begin position="268"/>
        <end position="288"/>
    </location>
</feature>
<feature type="transmembrane region" description="Helical" evidence="7">
    <location>
        <begin position="230"/>
        <end position="248"/>
    </location>
</feature>
<keyword evidence="4 7" id="KW-0812">Transmembrane</keyword>
<comment type="subcellular location">
    <subcellularLocation>
        <location evidence="1">Cell membrane</location>
        <topology evidence="1">Multi-pass membrane protein</topology>
    </subcellularLocation>
</comment>
<dbReference type="PANTHER" id="PTHR40074">
    <property type="entry name" value="O-ACETYLTRANSFERASE WECH"/>
    <property type="match status" value="1"/>
</dbReference>
<keyword evidence="5 7" id="KW-1133">Transmembrane helix</keyword>